<evidence type="ECO:0000256" key="3">
    <source>
        <dbReference type="ARBA" id="ARBA00022475"/>
    </source>
</evidence>
<evidence type="ECO:0000313" key="12">
    <source>
        <dbReference type="Proteomes" id="UP000029846"/>
    </source>
</evidence>
<sequence>MALRPVEATIAASDPTLDEAVRVVGVSVLRRIAFVAPPALGPSAMAGAMLIFMTAINEPTLSALLWSAGQETIGVQIFSMQYEGNSTGAAALSVMSLALVGLLVVVTDRLGQRLPRGTLPWRSG</sequence>
<dbReference type="EMBL" id="FOJO01000005">
    <property type="protein sequence ID" value="SFA47674.1"/>
    <property type="molecule type" value="Genomic_DNA"/>
</dbReference>
<keyword evidence="6 8" id="KW-1133">Transmembrane helix</keyword>
<dbReference type="PANTHER" id="PTHR43357:SF4">
    <property type="entry name" value="INNER MEMBRANE ABC TRANSPORTER PERMEASE PROTEIN YDCV"/>
    <property type="match status" value="1"/>
</dbReference>
<dbReference type="GO" id="GO:0005886">
    <property type="term" value="C:plasma membrane"/>
    <property type="evidence" value="ECO:0007669"/>
    <property type="project" value="UniProtKB-SubCell"/>
</dbReference>
<dbReference type="eggNOG" id="COG1178">
    <property type="taxonomic scope" value="Bacteria"/>
</dbReference>
<feature type="domain" description="ABC transmembrane type-1" evidence="9">
    <location>
        <begin position="1"/>
        <end position="107"/>
    </location>
</feature>
<name>A0A099F5D7_9RHOB</name>
<dbReference type="GO" id="GO:0055085">
    <property type="term" value="P:transmembrane transport"/>
    <property type="evidence" value="ECO:0007669"/>
    <property type="project" value="InterPro"/>
</dbReference>
<evidence type="ECO:0000256" key="5">
    <source>
        <dbReference type="ARBA" id="ARBA00022692"/>
    </source>
</evidence>
<reference evidence="11 13" key="3">
    <citation type="submission" date="2016-10" db="EMBL/GenBank/DDBJ databases">
        <authorList>
            <person name="de Groot N.N."/>
        </authorList>
    </citation>
    <scope>NUCLEOTIDE SEQUENCE [LARGE SCALE GENOMIC DNA]</scope>
    <source>
        <strain evidence="11 13">CGMCC 1.6117</strain>
    </source>
</reference>
<dbReference type="STRING" id="376733.SAMN04487972_105117"/>
<reference evidence="10 12" key="2">
    <citation type="submission" date="2014-10" db="EMBL/GenBank/DDBJ databases">
        <title>Paracoccus sanguinis sp. nov., isolated from clinical specimens of New York State patients.</title>
        <authorList>
            <person name="Mingle L.A."/>
            <person name="Cole J.A."/>
            <person name="Lapierre P."/>
            <person name="Musser K.A."/>
        </authorList>
    </citation>
    <scope>NUCLEOTIDE SEQUENCE [LARGE SCALE GENOMIC DNA]</scope>
    <source>
        <strain evidence="10 12">JCM 14014</strain>
    </source>
</reference>
<dbReference type="Proteomes" id="UP000029846">
    <property type="component" value="Unassembled WGS sequence"/>
</dbReference>
<evidence type="ECO:0000259" key="9">
    <source>
        <dbReference type="PROSITE" id="PS50928"/>
    </source>
</evidence>
<comment type="similarity">
    <text evidence="8">Belongs to the binding-protein-dependent transport system permease family.</text>
</comment>
<comment type="subcellular location">
    <subcellularLocation>
        <location evidence="1">Cell inner membrane</location>
        <topology evidence="1">Multi-pass membrane protein</topology>
    </subcellularLocation>
    <subcellularLocation>
        <location evidence="8">Cell membrane</location>
        <topology evidence="8">Multi-pass membrane protein</topology>
    </subcellularLocation>
</comment>
<dbReference type="PROSITE" id="PS50928">
    <property type="entry name" value="ABC_TM1"/>
    <property type="match status" value="1"/>
</dbReference>
<keyword evidence="3" id="KW-1003">Cell membrane</keyword>
<feature type="transmembrane region" description="Helical" evidence="8">
    <location>
        <begin position="32"/>
        <end position="56"/>
    </location>
</feature>
<evidence type="ECO:0000256" key="7">
    <source>
        <dbReference type="ARBA" id="ARBA00023136"/>
    </source>
</evidence>
<protein>
    <submittedName>
        <fullName evidence="11">Binding-protein-dependent transport system inner membrane component</fullName>
    </submittedName>
</protein>
<evidence type="ECO:0000313" key="10">
    <source>
        <dbReference type="EMBL" id="KGJ05649.1"/>
    </source>
</evidence>
<evidence type="ECO:0000256" key="4">
    <source>
        <dbReference type="ARBA" id="ARBA00022519"/>
    </source>
</evidence>
<keyword evidence="12" id="KW-1185">Reference proteome</keyword>
<evidence type="ECO:0000256" key="8">
    <source>
        <dbReference type="RuleBase" id="RU363032"/>
    </source>
</evidence>
<gene>
    <name evidence="10" type="ORF">IT41_05435</name>
    <name evidence="11" type="ORF">SAMN04487972_105117</name>
</gene>
<proteinExistence type="inferred from homology"/>
<dbReference type="AlphaFoldDB" id="A0A099F5D7"/>
<evidence type="ECO:0000256" key="1">
    <source>
        <dbReference type="ARBA" id="ARBA00004429"/>
    </source>
</evidence>
<evidence type="ECO:0000256" key="2">
    <source>
        <dbReference type="ARBA" id="ARBA00022448"/>
    </source>
</evidence>
<keyword evidence="7 8" id="KW-0472">Membrane</keyword>
<dbReference type="InterPro" id="IPR035906">
    <property type="entry name" value="MetI-like_sf"/>
</dbReference>
<dbReference type="SUPFAM" id="SSF161098">
    <property type="entry name" value="MetI-like"/>
    <property type="match status" value="1"/>
</dbReference>
<dbReference type="Gene3D" id="1.10.3720.10">
    <property type="entry name" value="MetI-like"/>
    <property type="match status" value="1"/>
</dbReference>
<evidence type="ECO:0000256" key="6">
    <source>
        <dbReference type="ARBA" id="ARBA00022989"/>
    </source>
</evidence>
<keyword evidence="2 8" id="KW-0813">Transport</keyword>
<reference evidence="10 12" key="1">
    <citation type="submission" date="2014-09" db="EMBL/GenBank/DDBJ databases">
        <authorList>
            <person name="McGinnis J.M."/>
            <person name="Wolfgang W.J."/>
        </authorList>
    </citation>
    <scope>NUCLEOTIDE SEQUENCE [LARGE SCALE GENOMIC DNA]</scope>
    <source>
        <strain evidence="10 12">JCM 14014</strain>
    </source>
</reference>
<keyword evidence="5 8" id="KW-0812">Transmembrane</keyword>
<organism evidence="10 12">
    <name type="scientific">Paracoccus halophilus</name>
    <dbReference type="NCBI Taxonomy" id="376733"/>
    <lineage>
        <taxon>Bacteria</taxon>
        <taxon>Pseudomonadati</taxon>
        <taxon>Pseudomonadota</taxon>
        <taxon>Alphaproteobacteria</taxon>
        <taxon>Rhodobacterales</taxon>
        <taxon>Paracoccaceae</taxon>
        <taxon>Paracoccus</taxon>
    </lineage>
</organism>
<feature type="transmembrane region" description="Helical" evidence="8">
    <location>
        <begin position="88"/>
        <end position="106"/>
    </location>
</feature>
<dbReference type="Pfam" id="PF00528">
    <property type="entry name" value="BPD_transp_1"/>
    <property type="match status" value="1"/>
</dbReference>
<dbReference type="InterPro" id="IPR000515">
    <property type="entry name" value="MetI-like"/>
</dbReference>
<dbReference type="PANTHER" id="PTHR43357">
    <property type="entry name" value="INNER MEMBRANE ABC TRANSPORTER PERMEASE PROTEIN YDCV"/>
    <property type="match status" value="1"/>
</dbReference>
<keyword evidence="4" id="KW-0997">Cell inner membrane</keyword>
<dbReference type="Proteomes" id="UP000182312">
    <property type="component" value="Unassembled WGS sequence"/>
</dbReference>
<evidence type="ECO:0000313" key="11">
    <source>
        <dbReference type="EMBL" id="SFA47674.1"/>
    </source>
</evidence>
<dbReference type="EMBL" id="JRKN01000005">
    <property type="protein sequence ID" value="KGJ05649.1"/>
    <property type="molecule type" value="Genomic_DNA"/>
</dbReference>
<dbReference type="RefSeq" id="WP_036739231.1">
    <property type="nucleotide sequence ID" value="NZ_FOJO01000005.1"/>
</dbReference>
<evidence type="ECO:0000313" key="13">
    <source>
        <dbReference type="Proteomes" id="UP000182312"/>
    </source>
</evidence>
<accession>A0A099F5D7</accession>